<dbReference type="PROSITE" id="PS00521">
    <property type="entry name" value="P5CR"/>
    <property type="match status" value="1"/>
</dbReference>
<proteinExistence type="inferred from homology"/>
<dbReference type="Gene3D" id="3.40.50.720">
    <property type="entry name" value="NAD(P)-binding Rossmann-like Domain"/>
    <property type="match status" value="1"/>
</dbReference>
<name>A0ABX7FFV9_9RHOB</name>
<keyword evidence="6" id="KW-1185">Reference proteome</keyword>
<dbReference type="HAMAP" id="MF_01925">
    <property type="entry name" value="P5C_reductase"/>
    <property type="match status" value="1"/>
</dbReference>
<feature type="domain" description="Pyrroline-5-carboxylate reductase dimerisation" evidence="4">
    <location>
        <begin position="160"/>
        <end position="265"/>
    </location>
</feature>
<comment type="similarity">
    <text evidence="1 3">Belongs to the pyrroline-5-carboxylate reductase family.</text>
</comment>
<comment type="function">
    <text evidence="3">Catalyzes the reduction of 1-pyrroline-5-carboxylate (PCA) to L-proline.</text>
</comment>
<gene>
    <name evidence="3" type="primary">proC</name>
    <name evidence="5" type="ORF">GQA70_23775</name>
</gene>
<accession>A0ABX7FFV9</accession>
<evidence type="ECO:0000313" key="5">
    <source>
        <dbReference type="EMBL" id="QRF69349.1"/>
    </source>
</evidence>
<dbReference type="InterPro" id="IPR029036">
    <property type="entry name" value="P5CR_dimer"/>
</dbReference>
<dbReference type="SUPFAM" id="SSF48179">
    <property type="entry name" value="6-phosphogluconate dehydrogenase C-terminal domain-like"/>
    <property type="match status" value="1"/>
</dbReference>
<dbReference type="EC" id="1.5.1.2" evidence="3"/>
<keyword evidence="3" id="KW-0641">Proline biosynthesis</keyword>
<evidence type="ECO:0000259" key="4">
    <source>
        <dbReference type="Pfam" id="PF14748"/>
    </source>
</evidence>
<dbReference type="EMBL" id="CP047170">
    <property type="protein sequence ID" value="QRF69349.1"/>
    <property type="molecule type" value="Genomic_DNA"/>
</dbReference>
<sequence length="270" mass="27907">MAKDYAMDIRICGGGAMGAALYDGLTRRKGRVHAVVLEDVDPARGRGSIPARTCGEEKPRLHIYALKPDILTEVMQAQAHLFEPGDTVLSVAAGIPLCSLLAAVPAQVSVIRAMPNMPVAYGAGILAYSHAPAPEGGQTVYLARAIEALSDLGTLVELDERQMDGLTALAGSGPAYVYAVVEALALAGQTVGLPPDIAASLARQVVIGSGVTLAHDKASASDLRQRITSPNGTTAAGLKVLKEDDTLSDLFVRCLAAAAARSRDLGAAKT</sequence>
<keyword evidence="3" id="KW-0963">Cytoplasm</keyword>
<dbReference type="PIRSF" id="PIRSF000193">
    <property type="entry name" value="Pyrrol-5-carb_rd"/>
    <property type="match status" value="1"/>
</dbReference>
<dbReference type="Pfam" id="PF14748">
    <property type="entry name" value="P5CR_dimer"/>
    <property type="match status" value="1"/>
</dbReference>
<dbReference type="InterPro" id="IPR036291">
    <property type="entry name" value="NAD(P)-bd_dom_sf"/>
</dbReference>
<comment type="catalytic activity">
    <reaction evidence="3">
        <text>L-proline + NAD(+) = (S)-1-pyrroline-5-carboxylate + NADH + 2 H(+)</text>
        <dbReference type="Rhea" id="RHEA:14105"/>
        <dbReference type="ChEBI" id="CHEBI:15378"/>
        <dbReference type="ChEBI" id="CHEBI:17388"/>
        <dbReference type="ChEBI" id="CHEBI:57540"/>
        <dbReference type="ChEBI" id="CHEBI:57945"/>
        <dbReference type="ChEBI" id="CHEBI:60039"/>
        <dbReference type="EC" id="1.5.1.2"/>
    </reaction>
</comment>
<dbReference type="Proteomes" id="UP000596387">
    <property type="component" value="Plasmid p-SCP4"/>
</dbReference>
<dbReference type="PANTHER" id="PTHR11645:SF0">
    <property type="entry name" value="PYRROLINE-5-CARBOXYLATE REDUCTASE 3"/>
    <property type="match status" value="1"/>
</dbReference>
<keyword evidence="3" id="KW-0521">NADP</keyword>
<dbReference type="InterPro" id="IPR008927">
    <property type="entry name" value="6-PGluconate_DH-like_C_sf"/>
</dbReference>
<comment type="pathway">
    <text evidence="3">Amino-acid biosynthesis; L-proline biosynthesis; L-proline from L-glutamate 5-semialdehyde: step 1/1.</text>
</comment>
<dbReference type="SUPFAM" id="SSF51735">
    <property type="entry name" value="NAD(P)-binding Rossmann-fold domains"/>
    <property type="match status" value="1"/>
</dbReference>
<dbReference type="RefSeq" id="WP_039616360.1">
    <property type="nucleotide sequence ID" value="NZ_CP047170.1"/>
</dbReference>
<comment type="subcellular location">
    <subcellularLocation>
        <location evidence="3">Cytoplasm</location>
    </subcellularLocation>
</comment>
<keyword evidence="3" id="KW-0028">Amino-acid biosynthesis</keyword>
<protein>
    <recommendedName>
        <fullName evidence="3">Pyrroline-5-carboxylate reductase</fullName>
        <shortName evidence="3">P5C reductase</shortName>
        <shortName evidence="3">P5CR</shortName>
        <ecNumber evidence="3">1.5.1.2</ecNumber>
    </recommendedName>
    <alternativeName>
        <fullName evidence="3">PCA reductase</fullName>
    </alternativeName>
</protein>
<geneLocation type="plasmid" evidence="5 6">
    <name>p-SCP4</name>
</geneLocation>
<evidence type="ECO:0000313" key="6">
    <source>
        <dbReference type="Proteomes" id="UP000596387"/>
    </source>
</evidence>
<evidence type="ECO:0000256" key="1">
    <source>
        <dbReference type="ARBA" id="ARBA00005525"/>
    </source>
</evidence>
<evidence type="ECO:0000256" key="3">
    <source>
        <dbReference type="HAMAP-Rule" id="MF_01925"/>
    </source>
</evidence>
<keyword evidence="5" id="KW-0614">Plasmid</keyword>
<dbReference type="InterPro" id="IPR000304">
    <property type="entry name" value="Pyrroline-COOH_reductase"/>
</dbReference>
<dbReference type="Gene3D" id="1.10.3730.10">
    <property type="entry name" value="ProC C-terminal domain-like"/>
    <property type="match status" value="1"/>
</dbReference>
<comment type="catalytic activity">
    <reaction evidence="3">
        <text>L-proline + NADP(+) = (S)-1-pyrroline-5-carboxylate + NADPH + 2 H(+)</text>
        <dbReference type="Rhea" id="RHEA:14109"/>
        <dbReference type="ChEBI" id="CHEBI:15378"/>
        <dbReference type="ChEBI" id="CHEBI:17388"/>
        <dbReference type="ChEBI" id="CHEBI:57783"/>
        <dbReference type="ChEBI" id="CHEBI:58349"/>
        <dbReference type="ChEBI" id="CHEBI:60039"/>
        <dbReference type="EC" id="1.5.1.2"/>
    </reaction>
</comment>
<organism evidence="5 6">
    <name type="scientific">Ponticoccus alexandrii</name>
    <dbReference type="NCBI Taxonomy" id="1943633"/>
    <lineage>
        <taxon>Bacteria</taxon>
        <taxon>Pseudomonadati</taxon>
        <taxon>Pseudomonadota</taxon>
        <taxon>Alphaproteobacteria</taxon>
        <taxon>Rhodobacterales</taxon>
        <taxon>Roseobacteraceae</taxon>
        <taxon>Ponticoccus</taxon>
    </lineage>
</organism>
<reference evidence="5 6" key="1">
    <citation type="submission" date="2019-12" db="EMBL/GenBank/DDBJ databases">
        <title>Complete Genome Sequence of a Quorum-Sensing Bacterium,Rhodobacteraceae bacterium C31, Isolated from a marine microalgae symbiotic bacteria.</title>
        <authorList>
            <person name="Zhang Y."/>
        </authorList>
    </citation>
    <scope>NUCLEOTIDE SEQUENCE [LARGE SCALE GENOMIC DNA]</scope>
    <source>
        <strain evidence="5 6">C31</strain>
        <plasmid evidence="5 6">p-SCP4</plasmid>
    </source>
</reference>
<evidence type="ECO:0000256" key="2">
    <source>
        <dbReference type="ARBA" id="ARBA00023002"/>
    </source>
</evidence>
<dbReference type="InterPro" id="IPR053790">
    <property type="entry name" value="P5CR-like_CS"/>
</dbReference>
<keyword evidence="2 3" id="KW-0560">Oxidoreductase</keyword>
<dbReference type="PANTHER" id="PTHR11645">
    <property type="entry name" value="PYRROLINE-5-CARBOXYLATE REDUCTASE"/>
    <property type="match status" value="1"/>
</dbReference>